<evidence type="ECO:0000256" key="2">
    <source>
        <dbReference type="ARBA" id="ARBA00023125"/>
    </source>
</evidence>
<organism evidence="6 7">
    <name type="scientific">Ruegeria marisrubri</name>
    <dbReference type="NCBI Taxonomy" id="1685379"/>
    <lineage>
        <taxon>Bacteria</taxon>
        <taxon>Pseudomonadati</taxon>
        <taxon>Pseudomonadota</taxon>
        <taxon>Alphaproteobacteria</taxon>
        <taxon>Rhodobacterales</taxon>
        <taxon>Roseobacteraceae</taxon>
        <taxon>Ruegeria</taxon>
    </lineage>
</organism>
<dbReference type="PANTHER" id="PTHR30055:SF234">
    <property type="entry name" value="HTH-TYPE TRANSCRIPTIONAL REGULATOR BETI"/>
    <property type="match status" value="1"/>
</dbReference>
<gene>
    <name evidence="6" type="ORF">AVO45_13125</name>
</gene>
<evidence type="ECO:0000313" key="6">
    <source>
        <dbReference type="EMBL" id="KUJ76245.1"/>
    </source>
</evidence>
<dbReference type="STRING" id="1685379.AVO45_13125"/>
<sequence>MTAKADEKQRKRAPSKRSLQTKARILDAAEQVFAARGFEGASIRDIAALAEVPLGLVSHHGGSKEELFHQAVARRAKELSRLRIEKLEARKALGPVSMRDVLDCFVRPYVSLAQTPGTGWMAYGRLVAHVSADPRWRTITAECFDPIAQRFIDEVAALFPGVDKALVAAGHVYTVAATLAYLNSVWRIEDLAAGAPEANAAGIDRLVDFCVAGTEAMIARGSA</sequence>
<keyword evidence="3" id="KW-0804">Transcription</keyword>
<dbReference type="InterPro" id="IPR036271">
    <property type="entry name" value="Tet_transcr_reg_TetR-rel_C_sf"/>
</dbReference>
<keyword evidence="1" id="KW-0805">Transcription regulation</keyword>
<dbReference type="GO" id="GO:0003700">
    <property type="term" value="F:DNA-binding transcription factor activity"/>
    <property type="evidence" value="ECO:0007669"/>
    <property type="project" value="TreeGrafter"/>
</dbReference>
<dbReference type="Pfam" id="PF00440">
    <property type="entry name" value="TetR_N"/>
    <property type="match status" value="1"/>
</dbReference>
<proteinExistence type="predicted"/>
<dbReference type="EMBL" id="LQBQ01000036">
    <property type="protein sequence ID" value="KUJ76245.1"/>
    <property type="molecule type" value="Genomic_DNA"/>
</dbReference>
<name>A0A0X3TKF5_9RHOB</name>
<evidence type="ECO:0000313" key="7">
    <source>
        <dbReference type="Proteomes" id="UP000053791"/>
    </source>
</evidence>
<dbReference type="OrthoDB" id="2356263at2"/>
<dbReference type="Pfam" id="PF17939">
    <property type="entry name" value="TetR_C_30"/>
    <property type="match status" value="1"/>
</dbReference>
<feature type="domain" description="HTH tetR-type" evidence="5">
    <location>
        <begin position="19"/>
        <end position="79"/>
    </location>
</feature>
<keyword evidence="7" id="KW-1185">Reference proteome</keyword>
<dbReference type="SUPFAM" id="SSF48498">
    <property type="entry name" value="Tetracyclin repressor-like, C-terminal domain"/>
    <property type="match status" value="1"/>
</dbReference>
<dbReference type="PRINTS" id="PR00455">
    <property type="entry name" value="HTHTETR"/>
</dbReference>
<protein>
    <submittedName>
        <fullName evidence="6">TetR family transcriptional regulator</fullName>
    </submittedName>
</protein>
<feature type="DNA-binding region" description="H-T-H motif" evidence="4">
    <location>
        <begin position="42"/>
        <end position="61"/>
    </location>
</feature>
<dbReference type="Proteomes" id="UP000053791">
    <property type="component" value="Unassembled WGS sequence"/>
</dbReference>
<keyword evidence="2 4" id="KW-0238">DNA-binding</keyword>
<dbReference type="PROSITE" id="PS50977">
    <property type="entry name" value="HTH_TETR_2"/>
    <property type="match status" value="1"/>
</dbReference>
<dbReference type="AlphaFoldDB" id="A0A0X3TKF5"/>
<dbReference type="InterPro" id="IPR009057">
    <property type="entry name" value="Homeodomain-like_sf"/>
</dbReference>
<evidence type="ECO:0000256" key="4">
    <source>
        <dbReference type="PROSITE-ProRule" id="PRU00335"/>
    </source>
</evidence>
<dbReference type="GO" id="GO:0000976">
    <property type="term" value="F:transcription cis-regulatory region binding"/>
    <property type="evidence" value="ECO:0007669"/>
    <property type="project" value="TreeGrafter"/>
</dbReference>
<dbReference type="InterPro" id="IPR041586">
    <property type="entry name" value="PsrA_TetR_C"/>
</dbReference>
<comment type="caution">
    <text evidence="6">The sequence shown here is derived from an EMBL/GenBank/DDBJ whole genome shotgun (WGS) entry which is preliminary data.</text>
</comment>
<reference evidence="6 7" key="1">
    <citation type="submission" date="2015-12" db="EMBL/GenBank/DDBJ databases">
        <authorList>
            <person name="Shamseldin A."/>
            <person name="Moawad H."/>
            <person name="Abd El-Rahim W.M."/>
            <person name="Sadowsky M.J."/>
        </authorList>
    </citation>
    <scope>NUCLEOTIDE SEQUENCE [LARGE SCALE GENOMIC DNA]</scope>
    <source>
        <strain evidence="6 7">ZGT118</strain>
    </source>
</reference>
<dbReference type="InterPro" id="IPR001647">
    <property type="entry name" value="HTH_TetR"/>
</dbReference>
<dbReference type="Gene3D" id="1.10.357.10">
    <property type="entry name" value="Tetracycline Repressor, domain 2"/>
    <property type="match status" value="1"/>
</dbReference>
<evidence type="ECO:0000256" key="3">
    <source>
        <dbReference type="ARBA" id="ARBA00023163"/>
    </source>
</evidence>
<accession>A0A0X3TKF5</accession>
<evidence type="ECO:0000256" key="1">
    <source>
        <dbReference type="ARBA" id="ARBA00023015"/>
    </source>
</evidence>
<evidence type="ECO:0000259" key="5">
    <source>
        <dbReference type="PROSITE" id="PS50977"/>
    </source>
</evidence>
<dbReference type="InterPro" id="IPR050109">
    <property type="entry name" value="HTH-type_TetR-like_transc_reg"/>
</dbReference>
<dbReference type="SUPFAM" id="SSF46689">
    <property type="entry name" value="Homeodomain-like"/>
    <property type="match status" value="1"/>
</dbReference>
<dbReference type="PANTHER" id="PTHR30055">
    <property type="entry name" value="HTH-TYPE TRANSCRIPTIONAL REGULATOR RUTR"/>
    <property type="match status" value="1"/>
</dbReference>
<dbReference type="RefSeq" id="WP_068349094.1">
    <property type="nucleotide sequence ID" value="NZ_LQBQ01000036.1"/>
</dbReference>